<dbReference type="RefSeq" id="WP_339159057.1">
    <property type="nucleotide sequence ID" value="NZ_LR743510.1"/>
</dbReference>
<feature type="region of interest" description="Disordered" evidence="1">
    <location>
        <begin position="1"/>
        <end position="22"/>
    </location>
</feature>
<organism evidence="2">
    <name type="scientific">Methylobacterium bullatum</name>
    <dbReference type="NCBI Taxonomy" id="570505"/>
    <lineage>
        <taxon>Bacteria</taxon>
        <taxon>Pseudomonadati</taxon>
        <taxon>Pseudomonadota</taxon>
        <taxon>Alphaproteobacteria</taxon>
        <taxon>Hyphomicrobiales</taxon>
        <taxon>Methylobacteriaceae</taxon>
        <taxon>Methylobacterium</taxon>
    </lineage>
</organism>
<gene>
    <name evidence="2" type="ORF">MBLL_00455</name>
</gene>
<dbReference type="EMBL" id="LR743510">
    <property type="protein sequence ID" value="CAA2137025.1"/>
    <property type="molecule type" value="Genomic_DNA"/>
</dbReference>
<protein>
    <submittedName>
        <fullName evidence="2">Uncharacterized protein</fullName>
    </submittedName>
</protein>
<geneLocation type="plasmid" evidence="2">
    <name>1</name>
</geneLocation>
<dbReference type="AlphaFoldDB" id="A0A679JHZ2"/>
<proteinExistence type="predicted"/>
<name>A0A679JHZ2_9HYPH</name>
<evidence type="ECO:0000313" key="2">
    <source>
        <dbReference type="EMBL" id="CAA2137025.1"/>
    </source>
</evidence>
<keyword evidence="2" id="KW-0614">Plasmid</keyword>
<evidence type="ECO:0000256" key="1">
    <source>
        <dbReference type="SAM" id="MobiDB-lite"/>
    </source>
</evidence>
<reference evidence="2" key="1">
    <citation type="submission" date="2019-12" db="EMBL/GenBank/DDBJ databases">
        <authorList>
            <person name="Cremers G."/>
        </authorList>
    </citation>
    <scope>NUCLEOTIDE SEQUENCE</scope>
    <source>
        <strain evidence="2">Mbul2</strain>
        <plasmid evidence="2">1</plasmid>
    </source>
</reference>
<sequence length="121" mass="13673">MTVRKFHHRYTPSGQGTDGQDPITLTTTDIGEAAIREIVQISLTSAPFGVVLEQLLVPGDTWFRWIAQLGQIRETRTALSGLFGSFVARAYLTRYCGFQYFEPIRADLQALTAWPHYTVHK</sequence>
<feature type="compositionally biased region" description="Basic residues" evidence="1">
    <location>
        <begin position="1"/>
        <end position="10"/>
    </location>
</feature>
<accession>A0A679JHZ2</accession>